<sequence>MSRILRGLVAALAATTLVAAAVPAAAADADHAHPMITAPDSYVTGEPAGEVEKPAPGASSTLAPPAWRYYITSSCSNLSGSIRRGAQYWGNGTETQGSGTPVECTNGYVQGCGGGSTVVGCNWGSGQRIMLSTKVSDFALLSAHEFGHNWYGHSGSGCADWSSADMVMRTHMC</sequence>
<organism evidence="2 3">
    <name type="scientific">Pilimelia anulata</name>
    <dbReference type="NCBI Taxonomy" id="53371"/>
    <lineage>
        <taxon>Bacteria</taxon>
        <taxon>Bacillati</taxon>
        <taxon>Actinomycetota</taxon>
        <taxon>Actinomycetes</taxon>
        <taxon>Micromonosporales</taxon>
        <taxon>Micromonosporaceae</taxon>
        <taxon>Pilimelia</taxon>
    </lineage>
</organism>
<comment type="caution">
    <text evidence="2">The sequence shown here is derived from an EMBL/GenBank/DDBJ whole genome shotgun (WGS) entry which is preliminary data.</text>
</comment>
<proteinExistence type="predicted"/>
<dbReference type="Proteomes" id="UP000649739">
    <property type="component" value="Unassembled WGS sequence"/>
</dbReference>
<evidence type="ECO:0000313" key="2">
    <source>
        <dbReference type="EMBL" id="GGK04180.1"/>
    </source>
</evidence>
<feature type="signal peptide" evidence="1">
    <location>
        <begin position="1"/>
        <end position="26"/>
    </location>
</feature>
<feature type="chain" id="PRO_5035144486" description="Secreted protein" evidence="1">
    <location>
        <begin position="27"/>
        <end position="173"/>
    </location>
</feature>
<reference evidence="2" key="1">
    <citation type="journal article" date="2014" name="Int. J. Syst. Evol. Microbiol.">
        <title>Complete genome sequence of Corynebacterium casei LMG S-19264T (=DSM 44701T), isolated from a smear-ripened cheese.</title>
        <authorList>
            <consortium name="US DOE Joint Genome Institute (JGI-PGF)"/>
            <person name="Walter F."/>
            <person name="Albersmeier A."/>
            <person name="Kalinowski J."/>
            <person name="Ruckert C."/>
        </authorList>
    </citation>
    <scope>NUCLEOTIDE SEQUENCE</scope>
    <source>
        <strain evidence="2">JCM 3090</strain>
    </source>
</reference>
<name>A0A8J3BC46_9ACTN</name>
<evidence type="ECO:0008006" key="4">
    <source>
        <dbReference type="Google" id="ProtNLM"/>
    </source>
</evidence>
<dbReference type="EMBL" id="BMQB01000009">
    <property type="protein sequence ID" value="GGK04180.1"/>
    <property type="molecule type" value="Genomic_DNA"/>
</dbReference>
<protein>
    <recommendedName>
        <fullName evidence="4">Secreted protein</fullName>
    </recommendedName>
</protein>
<dbReference type="AlphaFoldDB" id="A0A8J3BC46"/>
<evidence type="ECO:0000313" key="3">
    <source>
        <dbReference type="Proteomes" id="UP000649739"/>
    </source>
</evidence>
<reference evidence="2" key="2">
    <citation type="submission" date="2020-09" db="EMBL/GenBank/DDBJ databases">
        <authorList>
            <person name="Sun Q."/>
            <person name="Ohkuma M."/>
        </authorList>
    </citation>
    <scope>NUCLEOTIDE SEQUENCE</scope>
    <source>
        <strain evidence="2">JCM 3090</strain>
    </source>
</reference>
<accession>A0A8J3BC46</accession>
<evidence type="ECO:0000256" key="1">
    <source>
        <dbReference type="SAM" id="SignalP"/>
    </source>
</evidence>
<dbReference type="RefSeq" id="WP_189171512.1">
    <property type="nucleotide sequence ID" value="NZ_BMQB01000009.1"/>
</dbReference>
<keyword evidence="1" id="KW-0732">Signal</keyword>
<gene>
    <name evidence="2" type="ORF">GCM10010123_37670</name>
</gene>
<keyword evidence="3" id="KW-1185">Reference proteome</keyword>